<dbReference type="AlphaFoldDB" id="A0A3S4ZR26"/>
<evidence type="ECO:0000313" key="2">
    <source>
        <dbReference type="EMBL" id="VEL09831.1"/>
    </source>
</evidence>
<gene>
    <name evidence="2" type="ORF">PXEA_LOCUS3271</name>
</gene>
<feature type="region of interest" description="Disordered" evidence="1">
    <location>
        <begin position="1"/>
        <end position="77"/>
    </location>
</feature>
<protein>
    <submittedName>
        <fullName evidence="2">Uncharacterized protein</fullName>
    </submittedName>
</protein>
<feature type="compositionally biased region" description="Polar residues" evidence="1">
    <location>
        <begin position="60"/>
        <end position="77"/>
    </location>
</feature>
<accession>A0A3S4ZR26</accession>
<name>A0A3S4ZR26_9PLAT</name>
<keyword evidence="3" id="KW-1185">Reference proteome</keyword>
<evidence type="ECO:0000256" key="1">
    <source>
        <dbReference type="SAM" id="MobiDB-lite"/>
    </source>
</evidence>
<proteinExistence type="predicted"/>
<dbReference type="Proteomes" id="UP000784294">
    <property type="component" value="Unassembled WGS sequence"/>
</dbReference>
<sequence length="77" mass="8207">MRDTPHLETGSNSKRVGPAPHAHSRTSSQVESAESAGNIGSETRGNRFFGARREGEVRATSAQEEGGFSSTSSEDDR</sequence>
<dbReference type="EMBL" id="CAAALY010007349">
    <property type="protein sequence ID" value="VEL09831.1"/>
    <property type="molecule type" value="Genomic_DNA"/>
</dbReference>
<comment type="caution">
    <text evidence="2">The sequence shown here is derived from an EMBL/GenBank/DDBJ whole genome shotgun (WGS) entry which is preliminary data.</text>
</comment>
<evidence type="ECO:0000313" key="3">
    <source>
        <dbReference type="Proteomes" id="UP000784294"/>
    </source>
</evidence>
<reference evidence="2" key="1">
    <citation type="submission" date="2018-11" db="EMBL/GenBank/DDBJ databases">
        <authorList>
            <consortium name="Pathogen Informatics"/>
        </authorList>
    </citation>
    <scope>NUCLEOTIDE SEQUENCE</scope>
</reference>
<organism evidence="2 3">
    <name type="scientific">Protopolystoma xenopodis</name>
    <dbReference type="NCBI Taxonomy" id="117903"/>
    <lineage>
        <taxon>Eukaryota</taxon>
        <taxon>Metazoa</taxon>
        <taxon>Spiralia</taxon>
        <taxon>Lophotrochozoa</taxon>
        <taxon>Platyhelminthes</taxon>
        <taxon>Monogenea</taxon>
        <taxon>Polyopisthocotylea</taxon>
        <taxon>Polystomatidea</taxon>
        <taxon>Polystomatidae</taxon>
        <taxon>Protopolystoma</taxon>
    </lineage>
</organism>